<dbReference type="KEGG" id="mcab:HXZ27_31345"/>
<feature type="signal peptide" evidence="3">
    <location>
        <begin position="1"/>
        <end position="23"/>
    </location>
</feature>
<dbReference type="AlphaFoldDB" id="A0A7H8XU75"/>
<comment type="similarity">
    <text evidence="1">Belongs to the leucine-binding protein family.</text>
</comment>
<dbReference type="Proteomes" id="UP000509335">
    <property type="component" value="Chromosome"/>
</dbReference>
<evidence type="ECO:0000259" key="4">
    <source>
        <dbReference type="Pfam" id="PF13458"/>
    </source>
</evidence>
<dbReference type="PROSITE" id="PS51257">
    <property type="entry name" value="PROKAR_LIPOPROTEIN"/>
    <property type="match status" value="1"/>
</dbReference>
<protein>
    <submittedName>
        <fullName evidence="5">ABC transporter substrate-binding protein</fullName>
    </submittedName>
</protein>
<proteinExistence type="inferred from homology"/>
<organism evidence="5 6">
    <name type="scientific">Micromonospora carbonacea</name>
    <dbReference type="NCBI Taxonomy" id="47853"/>
    <lineage>
        <taxon>Bacteria</taxon>
        <taxon>Bacillati</taxon>
        <taxon>Actinomycetota</taxon>
        <taxon>Actinomycetes</taxon>
        <taxon>Micromonosporales</taxon>
        <taxon>Micromonosporaceae</taxon>
        <taxon>Micromonospora</taxon>
    </lineage>
</organism>
<evidence type="ECO:0000313" key="6">
    <source>
        <dbReference type="Proteomes" id="UP000509335"/>
    </source>
</evidence>
<evidence type="ECO:0000256" key="1">
    <source>
        <dbReference type="ARBA" id="ARBA00010062"/>
    </source>
</evidence>
<feature type="chain" id="PRO_5039584485" evidence="3">
    <location>
        <begin position="24"/>
        <end position="401"/>
    </location>
</feature>
<dbReference type="InterPro" id="IPR051010">
    <property type="entry name" value="BCAA_transport"/>
</dbReference>
<dbReference type="InterPro" id="IPR028081">
    <property type="entry name" value="Leu-bd"/>
</dbReference>
<dbReference type="InterPro" id="IPR028082">
    <property type="entry name" value="Peripla_BP_I"/>
</dbReference>
<dbReference type="Pfam" id="PF13458">
    <property type="entry name" value="Peripla_BP_6"/>
    <property type="match status" value="1"/>
</dbReference>
<evidence type="ECO:0000313" key="5">
    <source>
        <dbReference type="EMBL" id="QLD28150.1"/>
    </source>
</evidence>
<dbReference type="PANTHER" id="PTHR30483">
    <property type="entry name" value="LEUCINE-SPECIFIC-BINDING PROTEIN"/>
    <property type="match status" value="1"/>
</dbReference>
<feature type="domain" description="Leucine-binding protein" evidence="4">
    <location>
        <begin position="40"/>
        <end position="387"/>
    </location>
</feature>
<dbReference type="PANTHER" id="PTHR30483:SF6">
    <property type="entry name" value="PERIPLASMIC BINDING PROTEIN OF ABC TRANSPORTER FOR NATURAL AMINO ACIDS"/>
    <property type="match status" value="1"/>
</dbReference>
<dbReference type="RefSeq" id="WP_178066939.1">
    <property type="nucleotide sequence ID" value="NZ_CBDRIN010000010.1"/>
</dbReference>
<dbReference type="PROSITE" id="PS51318">
    <property type="entry name" value="TAT"/>
    <property type="match status" value="1"/>
</dbReference>
<dbReference type="GeneID" id="301315192"/>
<dbReference type="Gene3D" id="3.40.50.2300">
    <property type="match status" value="2"/>
</dbReference>
<accession>A0A7H8XU75</accession>
<name>A0A7H8XU75_9ACTN</name>
<gene>
    <name evidence="5" type="ORF">HXZ27_31345</name>
</gene>
<dbReference type="InterPro" id="IPR006311">
    <property type="entry name" value="TAT_signal"/>
</dbReference>
<evidence type="ECO:0000256" key="2">
    <source>
        <dbReference type="ARBA" id="ARBA00022729"/>
    </source>
</evidence>
<sequence length="401" mass="42415">MSQMNRRRALQLLAALGTTGLTAACATDGDEGPAAPTGKPVKIGLIAPQTGGFKAIGDEIVNGFQLYLTLNGQQLGGHPVTVVTADEGETAKTGQAAVDSLLKQGVLALTGVVNSAVMVGIRDTVEKARVPLIGSNASPKSLQSVVYIWRTSYVLDEPGRAIGPYMAQRLPAGSRVAIVAPDNLGSRDVIQGLQAQFSTAGSSDPRIADPVIWTDATSTPGGTAYAADIRTALARQPDAIFCHFAGPAAVQFIKQLYREGWTGPVYAPGFLTEGTVLDEVQEVEARNIVTSLNYSADLNNTANRTFASAYRKTHGASPTTYAMASYDAAQVLDKAIRLAGGDPTPQQVNLALGKIGQIDSPRGAWQFNQPRTPQQKWYLRKVQRDGQVLSNVLINELATLG</sequence>
<dbReference type="SUPFAM" id="SSF53822">
    <property type="entry name" value="Periplasmic binding protein-like I"/>
    <property type="match status" value="1"/>
</dbReference>
<keyword evidence="2 3" id="KW-0732">Signal</keyword>
<reference evidence="5 6" key="1">
    <citation type="submission" date="2020-07" db="EMBL/GenBank/DDBJ databases">
        <title>A bifunctional nitrone conjugated secondary metabolite targeting the ribosome.</title>
        <authorList>
            <person name="Limbrick E.M."/>
            <person name="Graf M."/>
            <person name="Derewacz D.K."/>
            <person name="Nguyen F."/>
            <person name="Spraggins J.M."/>
            <person name="Wieland M."/>
            <person name="Ynigez-Gutierrez A.E."/>
            <person name="Reisman B.J."/>
            <person name="Zinshteyn B."/>
            <person name="McCulloch K."/>
            <person name="Iverson T.M."/>
            <person name="Green R."/>
            <person name="Wilson D.N."/>
            <person name="Bachmann B.O."/>
        </authorList>
    </citation>
    <scope>NUCLEOTIDE SEQUENCE [LARGE SCALE GENOMIC DNA]</scope>
    <source>
        <strain evidence="6">aurantiaca</strain>
    </source>
</reference>
<dbReference type="EMBL" id="CP058322">
    <property type="protein sequence ID" value="QLD28150.1"/>
    <property type="molecule type" value="Genomic_DNA"/>
</dbReference>
<evidence type="ECO:0000256" key="3">
    <source>
        <dbReference type="SAM" id="SignalP"/>
    </source>
</evidence>